<dbReference type="PANTHER" id="PTHR47128:SF2">
    <property type="entry name" value="PROTEIN HIGH CHLOROPHYLL FLUORESCENCE PHENOTYPE 244, CHLOROPLASTIC"/>
    <property type="match status" value="1"/>
</dbReference>
<name>A0A1C9CG35_9FLOR</name>
<keyword evidence="3 6" id="KW-0934">Plastid</keyword>
<dbReference type="AlphaFoldDB" id="A0A1C9CG35"/>
<dbReference type="RefSeq" id="YP_009294092.1">
    <property type="nucleotide sequence ID" value="NC_031146.1"/>
</dbReference>
<evidence type="ECO:0000259" key="5">
    <source>
        <dbReference type="Pfam" id="PF05368"/>
    </source>
</evidence>
<dbReference type="PANTHER" id="PTHR47128">
    <property type="match status" value="1"/>
</dbReference>
<evidence type="ECO:0000256" key="1">
    <source>
        <dbReference type="ARBA" id="ARBA00004474"/>
    </source>
</evidence>
<dbReference type="GeneID" id="29069998"/>
<dbReference type="GO" id="GO:0009523">
    <property type="term" value="C:photosystem II"/>
    <property type="evidence" value="ECO:0007669"/>
    <property type="project" value="UniProtKB-KW"/>
</dbReference>
<reference evidence="6" key="1">
    <citation type="journal article" date="2016" name="BMC Biol.">
        <title>Parallel evolution of highly conserved plastid genome architecture in red seaweeds and seed plants.</title>
        <authorList>
            <person name="Lee J."/>
            <person name="Cho C.H."/>
            <person name="Park S.I."/>
            <person name="Choi J.W."/>
            <person name="Song H.S."/>
            <person name="West J.A."/>
            <person name="Bhattacharya D."/>
            <person name="Yoon H.S."/>
        </authorList>
    </citation>
    <scope>NUCLEOTIDE SEQUENCE</scope>
</reference>
<dbReference type="EMBL" id="KX284724">
    <property type="protein sequence ID" value="AOM67334.1"/>
    <property type="molecule type" value="Genomic_DNA"/>
</dbReference>
<dbReference type="GO" id="GO:0009536">
    <property type="term" value="C:plastid"/>
    <property type="evidence" value="ECO:0007669"/>
    <property type="project" value="UniProtKB-SubCell"/>
</dbReference>
<accession>A0A1C9CG35</accession>
<organism evidence="6">
    <name type="scientific">Hildenbrandia rubra</name>
    <dbReference type="NCBI Taxonomy" id="31481"/>
    <lineage>
        <taxon>Eukaryota</taxon>
        <taxon>Rhodophyta</taxon>
        <taxon>Florideophyceae</taxon>
        <taxon>Hildenbrandiophycidae</taxon>
        <taxon>Hildenbrandiales</taxon>
        <taxon>Hildenbrandiaceae</taxon>
        <taxon>Hildenbrandia</taxon>
    </lineage>
</organism>
<dbReference type="InterPro" id="IPR036291">
    <property type="entry name" value="NAD(P)-bd_dom_sf"/>
</dbReference>
<keyword evidence="2" id="KW-0602">Photosynthesis</keyword>
<gene>
    <name evidence="6" type="primary">ycf39</name>
    <name evidence="6" type="ORF">Hrub_090</name>
</gene>
<dbReference type="Pfam" id="PF05368">
    <property type="entry name" value="NmrA"/>
    <property type="match status" value="1"/>
</dbReference>
<sequence>MSLLIVGSTGTLGRQIVRKALDEGFQVKCLVRNIRKAVFLKEWGAELVYADLSIPETIPLTLNGVTAIIDASTTRAPNRYSAKEVDLYGKIALIKAAEIAQVERFICFSILNADKYPSVPLMTFKSRTEAILKSSNLNYTIFTLHGFFQGLISQYAIPILDEKSVWITKEATKVAYIDTQDVASFVIRSLSMPYLENLKLPLVGICSWTTLDIIQLCEKLSGKKSKVAMVPITLLKVLRKLTSLSLWSWNISERLAFTETLINNLTPSICMKYIYNIFQLHSDDNSSLDNYLNEYFSRILKKLQELNTLNNPNEVSF</sequence>
<evidence type="ECO:0000256" key="4">
    <source>
        <dbReference type="ARBA" id="ARBA00023276"/>
    </source>
</evidence>
<feature type="domain" description="NmrA-like" evidence="5">
    <location>
        <begin position="3"/>
        <end position="256"/>
    </location>
</feature>
<dbReference type="SUPFAM" id="SSF51735">
    <property type="entry name" value="NAD(P)-binding Rossmann-fold domains"/>
    <property type="match status" value="1"/>
</dbReference>
<geneLocation type="plastid" evidence="6"/>
<dbReference type="InterPro" id="IPR008030">
    <property type="entry name" value="NmrA-like"/>
</dbReference>
<proteinExistence type="predicted"/>
<dbReference type="InterPro" id="IPR044256">
    <property type="entry name" value="HCF244-like"/>
</dbReference>
<protein>
    <recommendedName>
        <fullName evidence="5">NmrA-like domain-containing protein</fullName>
    </recommendedName>
</protein>
<evidence type="ECO:0000256" key="2">
    <source>
        <dbReference type="ARBA" id="ARBA00022531"/>
    </source>
</evidence>
<dbReference type="Gene3D" id="3.40.50.720">
    <property type="entry name" value="NAD(P)-binding Rossmann-like Domain"/>
    <property type="match status" value="1"/>
</dbReference>
<evidence type="ECO:0000256" key="3">
    <source>
        <dbReference type="ARBA" id="ARBA00022640"/>
    </source>
</evidence>
<dbReference type="CDD" id="cd05243">
    <property type="entry name" value="SDR_a5"/>
    <property type="match status" value="1"/>
</dbReference>
<comment type="subcellular location">
    <subcellularLocation>
        <location evidence="1">Plastid</location>
    </subcellularLocation>
</comment>
<keyword evidence="4" id="KW-0604">Photosystem II</keyword>
<dbReference type="GO" id="GO:0015979">
    <property type="term" value="P:photosynthesis"/>
    <property type="evidence" value="ECO:0007669"/>
    <property type="project" value="UniProtKB-KW"/>
</dbReference>
<evidence type="ECO:0000313" key="6">
    <source>
        <dbReference type="EMBL" id="AOM67334.1"/>
    </source>
</evidence>